<dbReference type="AlphaFoldDB" id="A0A413V957"/>
<evidence type="ECO:0000313" key="2">
    <source>
        <dbReference type="Proteomes" id="UP000283482"/>
    </source>
</evidence>
<dbReference type="Proteomes" id="UP000283482">
    <property type="component" value="Unassembled WGS sequence"/>
</dbReference>
<gene>
    <name evidence="1" type="ORF">DW889_06695</name>
</gene>
<comment type="caution">
    <text evidence="1">The sequence shown here is derived from an EMBL/GenBank/DDBJ whole genome shotgun (WGS) entry which is preliminary data.</text>
</comment>
<name>A0A413V957_BACSE</name>
<dbReference type="Pfam" id="PF12954">
    <property type="entry name" value="DUF3843"/>
    <property type="match status" value="2"/>
</dbReference>
<sequence length="332" mass="38704">MKPVPIFMKQWLEANERTRILPGDQWYLDFSIKTLPILKESPLFKESEYAQKDAATSLGMYFQDAIAQTGGWKTFSEAYYALYNRHLPFYRLSDSYIPDEINLEDVAFVLWTLKSHFAIFNPDEYTLQDPFDKDLLALAQKVYKLMDENFEKAPINEEPSSVLWLMGPDLLDMPLEPLPEITPETKLSKDVEHCLEYSNGKPLLYFTTYKELCKFFVEVLKWENTPSALLPDLQYKKEFVIYANAKGMLIAHNVAAYFCEEHNPMYNAERAAAEGYKLFCRPGGCPFDLIKYGMLKGILPDVQLPFDNGKEILQQNWDFIARYYLCEYYEGE</sequence>
<protein>
    <submittedName>
        <fullName evidence="1">DUF3843 family protein</fullName>
    </submittedName>
</protein>
<reference evidence="1 2" key="1">
    <citation type="submission" date="2018-08" db="EMBL/GenBank/DDBJ databases">
        <title>A genome reference for cultivated species of the human gut microbiota.</title>
        <authorList>
            <person name="Zou Y."/>
            <person name="Xue W."/>
            <person name="Luo G."/>
        </authorList>
    </citation>
    <scope>NUCLEOTIDE SEQUENCE [LARGE SCALE GENOMIC DNA]</scope>
    <source>
        <strain evidence="1 2">AM40-34</strain>
    </source>
</reference>
<accession>A0A413V957</accession>
<evidence type="ECO:0000313" key="1">
    <source>
        <dbReference type="EMBL" id="RHB30084.1"/>
    </source>
</evidence>
<organism evidence="1 2">
    <name type="scientific">Bacteroides stercoris</name>
    <dbReference type="NCBI Taxonomy" id="46506"/>
    <lineage>
        <taxon>Bacteria</taxon>
        <taxon>Pseudomonadati</taxon>
        <taxon>Bacteroidota</taxon>
        <taxon>Bacteroidia</taxon>
        <taxon>Bacteroidales</taxon>
        <taxon>Bacteroidaceae</taxon>
        <taxon>Bacteroides</taxon>
    </lineage>
</organism>
<dbReference type="EMBL" id="QSGN01000012">
    <property type="protein sequence ID" value="RHB30084.1"/>
    <property type="molecule type" value="Genomic_DNA"/>
</dbReference>
<proteinExistence type="predicted"/>
<dbReference type="RefSeq" id="WP_016661755.1">
    <property type="nucleotide sequence ID" value="NZ_AP031449.1"/>
</dbReference>
<dbReference type="InterPro" id="IPR024214">
    <property type="entry name" value="DUF3843"/>
</dbReference>